<evidence type="ECO:0000256" key="5">
    <source>
        <dbReference type="ARBA" id="ARBA00023136"/>
    </source>
</evidence>
<reference evidence="8 9" key="1">
    <citation type="submission" date="2016-03" db="EMBL/GenBank/DDBJ databases">
        <title>Chemosynthetic sulphur-oxidizing symbionts of marine invertebrate animals are capable of nitrogen fixation.</title>
        <authorList>
            <person name="Petersen J.M."/>
            <person name="Kemper A."/>
            <person name="Gruber-Vodicka H."/>
            <person name="Cardini U."/>
            <person name="Geest Mvander."/>
            <person name="Kleiner M."/>
            <person name="Bulgheresi S."/>
            <person name="Fussmann M."/>
            <person name="Herbold C."/>
            <person name="Seah B.K.B."/>
            <person name="Antony C.Paul."/>
            <person name="Liu D."/>
            <person name="Belitz A."/>
            <person name="Weber M."/>
        </authorList>
    </citation>
    <scope>NUCLEOTIDE SEQUENCE [LARGE SCALE GENOMIC DNA]</scope>
    <source>
        <strain evidence="8">G_D</strain>
    </source>
</reference>
<dbReference type="AlphaFoldDB" id="A0A1E2UMY1"/>
<comment type="subcellular location">
    <subcellularLocation>
        <location evidence="1">Cell membrane</location>
        <topology evidence="1">Multi-pass membrane protein</topology>
    </subcellularLocation>
</comment>
<dbReference type="EMBL" id="LVJZ01000003">
    <property type="protein sequence ID" value="ODB96100.1"/>
    <property type="molecule type" value="Genomic_DNA"/>
</dbReference>
<protein>
    <recommendedName>
        <fullName evidence="7">SSD domain-containing protein</fullName>
    </recommendedName>
</protein>
<feature type="transmembrane region" description="Helical" evidence="6">
    <location>
        <begin position="816"/>
        <end position="836"/>
    </location>
</feature>
<comment type="caution">
    <text evidence="8">The sequence shown here is derived from an EMBL/GenBank/DDBJ whole genome shotgun (WGS) entry which is preliminary data.</text>
</comment>
<dbReference type="Pfam" id="PF03176">
    <property type="entry name" value="MMPL"/>
    <property type="match status" value="2"/>
</dbReference>
<evidence type="ECO:0000256" key="4">
    <source>
        <dbReference type="ARBA" id="ARBA00022989"/>
    </source>
</evidence>
<evidence type="ECO:0000313" key="8">
    <source>
        <dbReference type="EMBL" id="ODB96100.1"/>
    </source>
</evidence>
<dbReference type="InterPro" id="IPR000731">
    <property type="entry name" value="SSD"/>
</dbReference>
<feature type="transmembrane region" description="Helical" evidence="6">
    <location>
        <begin position="790"/>
        <end position="809"/>
    </location>
</feature>
<keyword evidence="3 6" id="KW-0812">Transmembrane</keyword>
<feature type="transmembrane region" description="Helical" evidence="6">
    <location>
        <begin position="437"/>
        <end position="459"/>
    </location>
</feature>
<evidence type="ECO:0000256" key="2">
    <source>
        <dbReference type="ARBA" id="ARBA00022475"/>
    </source>
</evidence>
<feature type="transmembrane region" description="Helical" evidence="6">
    <location>
        <begin position="21"/>
        <end position="38"/>
    </location>
</feature>
<feature type="transmembrane region" description="Helical" evidence="6">
    <location>
        <begin position="315"/>
        <end position="334"/>
    </location>
</feature>
<proteinExistence type="predicted"/>
<feature type="transmembrane region" description="Helical" evidence="6">
    <location>
        <begin position="848"/>
        <end position="869"/>
    </location>
</feature>
<sequence length="967" mass="108575">MSARRRDYAADYARFVLRHRRLTILLLFAATLTALFYVDQVNLRNDPDSLLPLSNPYIATNLYSDQTYGMGNLMVWGMKLKQGDIYQPWFIKMVEDFYRDVSELPFANVANFVGLPSSKLRNLGITPNGSLDFSRLLPAAGLSDDPRLQQHQINYLRAGLEKHIVLEPLLVYYQDGQGRKCDILGEDGLISNASIGRVHERCRATGTFIIGDFSNQLKQHHLDWIADVRQLMEDYETRYGERVEFYISGEPYFLASMVEELWDKAWLFAISLLIILLVLWYEFRHWSCAVLPLVGVGMTIILTLGLMGYTQFKLTTMMALTPMLLLAIGIGHSMQITRRFMQELHATQDPEQAAFTSIRHTVVPAVLSIGTDLHGFFAISFIDISFYKAYAYFGIFGMSTLILTTTTLIPLMMVSFPPKLRDRKHERGWELRLAKGVTGLLTGPMKWLPLVGVIGLWLASASMAELDKGFSALLSGEAGRADPEVARIQDEFDIMPGVEKGIHYPRAAYKDYYLLGELTEAGGEVEAISDLQILSQMMPGVITANIVIRSKAGTLPHCGLDAWNLRGERVIGPDRCYDEMIDPPQGIFNNAEVVRALSEFEDWLRAHPHIGYTTSYVQFVKTLNMMLNAPFGALPMAHMNLYAIPDLQHMQQNRYAYRAGPDGRLPDPQEIIPLYNGMLQVSAATGELDAFVNTRTWDEGIIVGFVNTMDPKLTHQTILDIQGYLKRHQDDPGMALITVGVKPGEEVVLKGSGDQPEERVVTDRSISDKAPIGGFLGVTEATRDVAFKEWLNAPVATSLTVFLMTLIMFRSWTIALILISLCFITLMTQYGLGAYMTSIKEWSANLAFHVQVALSIAMGLGVDYGVYMVSRLREEVQASARDWQQALQKTLETTGSAIVISMVVLLGSFIPLMNTELANLWSVSLYISEALIMDVLIALMVLPLVVYWLRPDFVFKTDSQTRTEDRD</sequence>
<organism evidence="8 9">
    <name type="scientific">Candidatus Thiodiazotropha endoloripes</name>
    <dbReference type="NCBI Taxonomy" id="1818881"/>
    <lineage>
        <taxon>Bacteria</taxon>
        <taxon>Pseudomonadati</taxon>
        <taxon>Pseudomonadota</taxon>
        <taxon>Gammaproteobacteria</taxon>
        <taxon>Chromatiales</taxon>
        <taxon>Sedimenticolaceae</taxon>
        <taxon>Candidatus Thiodiazotropha</taxon>
    </lineage>
</organism>
<dbReference type="InterPro" id="IPR004869">
    <property type="entry name" value="MMPL_dom"/>
</dbReference>
<feature type="transmembrane region" description="Helical" evidence="6">
    <location>
        <begin position="890"/>
        <end position="910"/>
    </location>
</feature>
<feature type="transmembrane region" description="Helical" evidence="6">
    <location>
        <begin position="290"/>
        <end position="309"/>
    </location>
</feature>
<evidence type="ECO:0000256" key="1">
    <source>
        <dbReference type="ARBA" id="ARBA00004651"/>
    </source>
</evidence>
<dbReference type="Proteomes" id="UP000094849">
    <property type="component" value="Unassembled WGS sequence"/>
</dbReference>
<feature type="transmembrane region" description="Helical" evidence="6">
    <location>
        <begin position="362"/>
        <end position="384"/>
    </location>
</feature>
<evidence type="ECO:0000313" key="9">
    <source>
        <dbReference type="Proteomes" id="UP000094849"/>
    </source>
</evidence>
<dbReference type="RefSeq" id="WP_069024186.1">
    <property type="nucleotide sequence ID" value="NZ_LVJZ01000003.1"/>
</dbReference>
<keyword evidence="9" id="KW-1185">Reference proteome</keyword>
<feature type="transmembrane region" description="Helical" evidence="6">
    <location>
        <begin position="930"/>
        <end position="949"/>
    </location>
</feature>
<accession>A0A1E2UMY1</accession>
<evidence type="ECO:0000259" key="7">
    <source>
        <dbReference type="PROSITE" id="PS50156"/>
    </source>
</evidence>
<evidence type="ECO:0000256" key="3">
    <source>
        <dbReference type="ARBA" id="ARBA00022692"/>
    </source>
</evidence>
<dbReference type="STRING" id="1818881.A3196_04575"/>
<gene>
    <name evidence="8" type="ORF">A3196_04575</name>
</gene>
<dbReference type="PANTHER" id="PTHR33406">
    <property type="entry name" value="MEMBRANE PROTEIN MJ1562-RELATED"/>
    <property type="match status" value="1"/>
</dbReference>
<feature type="domain" description="SSD" evidence="7">
    <location>
        <begin position="289"/>
        <end position="415"/>
    </location>
</feature>
<dbReference type="InterPro" id="IPR050545">
    <property type="entry name" value="Mycobact_MmpL"/>
</dbReference>
<feature type="transmembrane region" description="Helical" evidence="6">
    <location>
        <begin position="265"/>
        <end position="283"/>
    </location>
</feature>
<keyword evidence="4 6" id="KW-1133">Transmembrane helix</keyword>
<dbReference type="Gene3D" id="1.20.1640.10">
    <property type="entry name" value="Multidrug efflux transporter AcrB transmembrane domain"/>
    <property type="match status" value="2"/>
</dbReference>
<dbReference type="GO" id="GO:0005886">
    <property type="term" value="C:plasma membrane"/>
    <property type="evidence" value="ECO:0007669"/>
    <property type="project" value="UniProtKB-SubCell"/>
</dbReference>
<evidence type="ECO:0000256" key="6">
    <source>
        <dbReference type="SAM" id="Phobius"/>
    </source>
</evidence>
<feature type="transmembrane region" description="Helical" evidence="6">
    <location>
        <begin position="390"/>
        <end position="416"/>
    </location>
</feature>
<keyword evidence="2" id="KW-1003">Cell membrane</keyword>
<dbReference type="PANTHER" id="PTHR33406:SF13">
    <property type="entry name" value="MEMBRANE PROTEIN YDFJ"/>
    <property type="match status" value="1"/>
</dbReference>
<dbReference type="PROSITE" id="PS50156">
    <property type="entry name" value="SSD"/>
    <property type="match status" value="1"/>
</dbReference>
<dbReference type="SUPFAM" id="SSF82866">
    <property type="entry name" value="Multidrug efflux transporter AcrB transmembrane domain"/>
    <property type="match status" value="2"/>
</dbReference>
<keyword evidence="5 6" id="KW-0472">Membrane</keyword>
<name>A0A1E2UMY1_9GAMM</name>